<sequence>MNVLQINSNHSRPSQDLAIQTMHERNISLAILAEPHHIPAHPSWTSSTDGASAITWSSAEGLLCTTIKRGGGV</sequence>
<proteinExistence type="predicted"/>
<evidence type="ECO:0000313" key="1">
    <source>
        <dbReference type="EMBL" id="CAL1672899.1"/>
    </source>
</evidence>
<organism evidence="1 2">
    <name type="scientific">Lasius platythorax</name>
    <dbReference type="NCBI Taxonomy" id="488582"/>
    <lineage>
        <taxon>Eukaryota</taxon>
        <taxon>Metazoa</taxon>
        <taxon>Ecdysozoa</taxon>
        <taxon>Arthropoda</taxon>
        <taxon>Hexapoda</taxon>
        <taxon>Insecta</taxon>
        <taxon>Pterygota</taxon>
        <taxon>Neoptera</taxon>
        <taxon>Endopterygota</taxon>
        <taxon>Hymenoptera</taxon>
        <taxon>Apocrita</taxon>
        <taxon>Aculeata</taxon>
        <taxon>Formicoidea</taxon>
        <taxon>Formicidae</taxon>
        <taxon>Formicinae</taxon>
        <taxon>Lasius</taxon>
        <taxon>Lasius</taxon>
    </lineage>
</organism>
<reference evidence="1" key="1">
    <citation type="submission" date="2024-04" db="EMBL/GenBank/DDBJ databases">
        <authorList>
            <consortium name="Molecular Ecology Group"/>
        </authorList>
    </citation>
    <scope>NUCLEOTIDE SEQUENCE</scope>
</reference>
<dbReference type="EMBL" id="CAXIPU020001105">
    <property type="protein sequence ID" value="CAL1672899.1"/>
    <property type="molecule type" value="Genomic_DNA"/>
</dbReference>
<accession>A0AAV2MZX4</accession>
<dbReference type="SUPFAM" id="SSF56219">
    <property type="entry name" value="DNase I-like"/>
    <property type="match status" value="1"/>
</dbReference>
<comment type="caution">
    <text evidence="1">The sequence shown here is derived from an EMBL/GenBank/DDBJ whole genome shotgun (WGS) entry which is preliminary data.</text>
</comment>
<evidence type="ECO:0000313" key="2">
    <source>
        <dbReference type="Proteomes" id="UP001497644"/>
    </source>
</evidence>
<keyword evidence="2" id="KW-1185">Reference proteome</keyword>
<dbReference type="InterPro" id="IPR036691">
    <property type="entry name" value="Endo/exonu/phosph_ase_sf"/>
</dbReference>
<dbReference type="AlphaFoldDB" id="A0AAV2MZX4"/>
<dbReference type="Proteomes" id="UP001497644">
    <property type="component" value="Unassembled WGS sequence"/>
</dbReference>
<dbReference type="Gene3D" id="3.60.10.10">
    <property type="entry name" value="Endonuclease/exonuclease/phosphatase"/>
    <property type="match status" value="1"/>
</dbReference>
<name>A0AAV2MZX4_9HYME</name>
<gene>
    <name evidence="1" type="ORF">LPLAT_LOCUS12884</name>
</gene>
<protein>
    <submittedName>
        <fullName evidence="1">Uncharacterized protein</fullName>
    </submittedName>
</protein>